<keyword evidence="9" id="KW-1185">Reference proteome</keyword>
<evidence type="ECO:0000256" key="3">
    <source>
        <dbReference type="ARBA" id="ARBA00022679"/>
    </source>
</evidence>
<reference evidence="8 9" key="1">
    <citation type="submission" date="2023-10" db="EMBL/GenBank/DDBJ databases">
        <title>Comparative genomics analysis reveals potential genetic determinants of host preference in Cryptosporidium xiaoi.</title>
        <authorList>
            <person name="Xiao L."/>
            <person name="Li J."/>
        </authorList>
    </citation>
    <scope>NUCLEOTIDE SEQUENCE [LARGE SCALE GENOMIC DNA]</scope>
    <source>
        <strain evidence="8 9">52996</strain>
    </source>
</reference>
<dbReference type="InterPro" id="IPR017438">
    <property type="entry name" value="ATP-NAD_kinase_N"/>
</dbReference>
<evidence type="ECO:0000256" key="1">
    <source>
        <dbReference type="ARBA" id="ARBA00009280"/>
    </source>
</evidence>
<evidence type="ECO:0000256" key="5">
    <source>
        <dbReference type="ARBA" id="ARBA00022777"/>
    </source>
</evidence>
<dbReference type="PROSITE" id="PS50146">
    <property type="entry name" value="DAGK"/>
    <property type="match status" value="1"/>
</dbReference>
<dbReference type="SUPFAM" id="SSF111331">
    <property type="entry name" value="NAD kinase/diacylglycerol kinase-like"/>
    <property type="match status" value="1"/>
</dbReference>
<protein>
    <recommendedName>
        <fullName evidence="2">diacylglycerol kinase (ATP)</fullName>
        <ecNumber evidence="2">2.7.1.107</ecNumber>
    </recommendedName>
</protein>
<comment type="similarity">
    <text evidence="1">Belongs to the eukaryotic diacylglycerol kinase family.</text>
</comment>
<dbReference type="EC" id="2.7.1.107" evidence="2"/>
<dbReference type="PANTHER" id="PTHR11255">
    <property type="entry name" value="DIACYLGLYCEROL KINASE"/>
    <property type="match status" value="1"/>
</dbReference>
<dbReference type="GO" id="GO:0005524">
    <property type="term" value="F:ATP binding"/>
    <property type="evidence" value="ECO:0007669"/>
    <property type="project" value="UniProtKB-KW"/>
</dbReference>
<keyword evidence="3" id="KW-0808">Transferase</keyword>
<evidence type="ECO:0000313" key="9">
    <source>
        <dbReference type="Proteomes" id="UP001311799"/>
    </source>
</evidence>
<dbReference type="EMBL" id="JAWDEY010000008">
    <property type="protein sequence ID" value="KAK6590152.1"/>
    <property type="molecule type" value="Genomic_DNA"/>
</dbReference>
<dbReference type="Proteomes" id="UP001311799">
    <property type="component" value="Unassembled WGS sequence"/>
</dbReference>
<keyword evidence="6" id="KW-0067">ATP-binding</keyword>
<evidence type="ECO:0000256" key="4">
    <source>
        <dbReference type="ARBA" id="ARBA00022741"/>
    </source>
</evidence>
<gene>
    <name evidence="8" type="ORF">RS030_172627</name>
</gene>
<dbReference type="Pfam" id="PF00781">
    <property type="entry name" value="DAGK_cat"/>
    <property type="match status" value="1"/>
</dbReference>
<evidence type="ECO:0000259" key="7">
    <source>
        <dbReference type="PROSITE" id="PS50146"/>
    </source>
</evidence>
<keyword evidence="5 8" id="KW-0418">Kinase</keyword>
<name>A0AAV9XZQ7_9CRYT</name>
<dbReference type="Pfam" id="PF00609">
    <property type="entry name" value="DAGK_acc"/>
    <property type="match status" value="1"/>
</dbReference>
<dbReference type="Gene3D" id="3.40.50.10330">
    <property type="entry name" value="Probable inorganic polyphosphate/atp-NAD kinase, domain 1"/>
    <property type="match status" value="1"/>
</dbReference>
<evidence type="ECO:0000313" key="8">
    <source>
        <dbReference type="EMBL" id="KAK6590152.1"/>
    </source>
</evidence>
<dbReference type="InterPro" id="IPR016064">
    <property type="entry name" value="NAD/diacylglycerol_kinase_sf"/>
</dbReference>
<keyword evidence="4" id="KW-0547">Nucleotide-binding</keyword>
<dbReference type="InterPro" id="IPR000756">
    <property type="entry name" value="Diacylglycerol_kin_accessory"/>
</dbReference>
<evidence type="ECO:0000256" key="2">
    <source>
        <dbReference type="ARBA" id="ARBA00012133"/>
    </source>
</evidence>
<dbReference type="InterPro" id="IPR001206">
    <property type="entry name" value="Diacylglycerol_kinase_cat_dom"/>
</dbReference>
<accession>A0AAV9XZQ7</accession>
<dbReference type="PANTHER" id="PTHR11255:SF121">
    <property type="entry name" value="DIACYLGLYCEROL KINASE (ATP)"/>
    <property type="match status" value="1"/>
</dbReference>
<evidence type="ECO:0000256" key="6">
    <source>
        <dbReference type="ARBA" id="ARBA00022840"/>
    </source>
</evidence>
<dbReference type="AlphaFoldDB" id="A0AAV9XZQ7"/>
<comment type="caution">
    <text evidence="8">The sequence shown here is derived from an EMBL/GenBank/DDBJ whole genome shotgun (WGS) entry which is preliminary data.</text>
</comment>
<dbReference type="GO" id="GO:0007200">
    <property type="term" value="P:phospholipase C-activating G protein-coupled receptor signaling pathway"/>
    <property type="evidence" value="ECO:0007669"/>
    <property type="project" value="InterPro"/>
</dbReference>
<dbReference type="GO" id="GO:0004143">
    <property type="term" value="F:ATP-dependent diacylglycerol kinase activity"/>
    <property type="evidence" value="ECO:0007669"/>
    <property type="project" value="UniProtKB-EC"/>
</dbReference>
<dbReference type="GO" id="GO:0016020">
    <property type="term" value="C:membrane"/>
    <property type="evidence" value="ECO:0007669"/>
    <property type="project" value="TreeGrafter"/>
</dbReference>
<proteinExistence type="inferred from homology"/>
<organism evidence="8 9">
    <name type="scientific">Cryptosporidium xiaoi</name>
    <dbReference type="NCBI Taxonomy" id="659607"/>
    <lineage>
        <taxon>Eukaryota</taxon>
        <taxon>Sar</taxon>
        <taxon>Alveolata</taxon>
        <taxon>Apicomplexa</taxon>
        <taxon>Conoidasida</taxon>
        <taxon>Coccidia</taxon>
        <taxon>Eucoccidiorida</taxon>
        <taxon>Eimeriorina</taxon>
        <taxon>Cryptosporidiidae</taxon>
        <taxon>Cryptosporidium</taxon>
    </lineage>
</organism>
<dbReference type="InterPro" id="IPR037607">
    <property type="entry name" value="DGK"/>
</dbReference>
<sequence length="596" mass="67620">MSQKGDSRENFFEAETLDYSTTSDNVKKNEALICNNCKLHEIQLSVFREYIGDPLAFIFLFYNKLSGGNIESYFSNRLKEIVLDVDGIMTHISFVDMISEMDIGVKYVKNSLKLTSKDVCIIGIGGDGSLSTLVNLFLEEIPESEERLVFAVLPFGTGNDWARNFGWSSYGNIKFMKDDFVPLVDLARGIFTSKVINFDLWMIEVELINKEDSCFLRVNPFTQELQRMETCRDDNEIEELKSSIINKNVGVNNKLLKLKKRCLNYFSFGEESRVGITFDTYRKKNVLINRALYGLAGSVFSVNLKNKQQNIPLSHSTQGVYLIDKNQNIFQHDNFSCALCPNGIKHTMSSLNIKENTDEEDINICPTLSNSVSLVFLNIETFGGGIHLWKNSKNLGHSISSDSSKTNINLGEMVGTISSLLTSPITLQVEQNETNITNLGVNSTNGTLTENEKGIEEQFRVLSSKKTDKKEYSSEREVIREKILNIIPSSCDKKMEIMSFSGLIDISSIFLPYMSTARRVGQFSPFETGNKEEQNLVILFNENQVNNSESSNLIEMYFQIDGEYYLAKEPKQCTLKYDRTIRILNCILPYSPFVLK</sequence>
<feature type="domain" description="DAGKc" evidence="7">
    <location>
        <begin position="104"/>
        <end position="207"/>
    </location>
</feature>